<dbReference type="Pfam" id="PF02780">
    <property type="entry name" value="Transketolase_C"/>
    <property type="match status" value="1"/>
</dbReference>
<dbReference type="GO" id="GO:0016491">
    <property type="term" value="F:oxidoreductase activity"/>
    <property type="evidence" value="ECO:0007669"/>
    <property type="project" value="UniProtKB-KW"/>
</dbReference>
<dbReference type="CDD" id="cd07036">
    <property type="entry name" value="TPP_PYR_E1-PDHc-beta_like"/>
    <property type="match status" value="1"/>
</dbReference>
<dbReference type="FunFam" id="3.40.50.970:FF:000001">
    <property type="entry name" value="Pyruvate dehydrogenase E1 beta subunit"/>
    <property type="match status" value="1"/>
</dbReference>
<reference evidence="5" key="1">
    <citation type="submission" date="2023-04" db="EMBL/GenBank/DDBJ databases">
        <title>Complete genome sequence of Temperatibacter marinus.</title>
        <authorList>
            <person name="Rong J.-C."/>
            <person name="Yi M.-L."/>
            <person name="Zhao Q."/>
        </authorList>
    </citation>
    <scope>NUCLEOTIDE SEQUENCE</scope>
    <source>
        <strain evidence="5">NBRC 110045</strain>
    </source>
</reference>
<dbReference type="Proteomes" id="UP001268683">
    <property type="component" value="Chromosome"/>
</dbReference>
<proteinExistence type="predicted"/>
<dbReference type="InterPro" id="IPR009014">
    <property type="entry name" value="Transketo_C/PFOR_II"/>
</dbReference>
<dbReference type="RefSeq" id="WP_310799634.1">
    <property type="nucleotide sequence ID" value="NZ_CP123872.1"/>
</dbReference>
<dbReference type="SMART" id="SM00861">
    <property type="entry name" value="Transket_pyr"/>
    <property type="match status" value="1"/>
</dbReference>
<name>A0AA52EFJ2_9PROT</name>
<keyword evidence="2" id="KW-0560">Oxidoreductase</keyword>
<dbReference type="Gene3D" id="3.40.50.970">
    <property type="match status" value="1"/>
</dbReference>
<dbReference type="InterPro" id="IPR033248">
    <property type="entry name" value="Transketolase_C"/>
</dbReference>
<gene>
    <name evidence="5" type="ORF">QGN29_05250</name>
</gene>
<dbReference type="KEGG" id="tmk:QGN29_05250"/>
<dbReference type="InterPro" id="IPR029061">
    <property type="entry name" value="THDP-binding"/>
</dbReference>
<dbReference type="PANTHER" id="PTHR43257:SF2">
    <property type="entry name" value="PYRUVATE DEHYDROGENASE E1 COMPONENT SUBUNIT BETA"/>
    <property type="match status" value="1"/>
</dbReference>
<dbReference type="Gene3D" id="3.40.50.920">
    <property type="match status" value="1"/>
</dbReference>
<evidence type="ECO:0000259" key="4">
    <source>
        <dbReference type="SMART" id="SM00861"/>
    </source>
</evidence>
<dbReference type="AlphaFoldDB" id="A0AA52EFJ2"/>
<sequence length="324" mass="34957">MTTVRSALNDTLRDLMRNDALVILLGEDIAGGQDPAGDGALGGCFGVTAGLYREFGSSRVMDMPISETAFVGMAVGAAMTGLKPIVEIMFCDFMGVCFDQIINQAAKKHYLSGGQRDLPLVIRTTYGAGESSAAMHSQSLYGLLMQIAGLSVAVPSTPIEAEMVLRQAVDHTEPTVIFEHKNLYDQGDIDWTPKKEQKPDYTVVALGAMAHKVKAVQEKLAEEGMRIDLIKPVWISPLDCAPILESLGQTGRLFVVDEGTHQAGFADAVIAEVSRRGFDLLTEAPISITPPAYPIPYASDQEADWLPSEEDIFSAIKEELKHAG</sequence>
<evidence type="ECO:0000256" key="1">
    <source>
        <dbReference type="ARBA" id="ARBA00001964"/>
    </source>
</evidence>
<evidence type="ECO:0000256" key="3">
    <source>
        <dbReference type="ARBA" id="ARBA00023052"/>
    </source>
</evidence>
<accession>A0AA52EFJ2</accession>
<keyword evidence="6" id="KW-1185">Reference proteome</keyword>
<evidence type="ECO:0000313" key="5">
    <source>
        <dbReference type="EMBL" id="WND03780.1"/>
    </source>
</evidence>
<dbReference type="Pfam" id="PF02779">
    <property type="entry name" value="Transket_pyr"/>
    <property type="match status" value="1"/>
</dbReference>
<comment type="cofactor">
    <cofactor evidence="1">
        <name>thiamine diphosphate</name>
        <dbReference type="ChEBI" id="CHEBI:58937"/>
    </cofactor>
</comment>
<protein>
    <submittedName>
        <fullName evidence="5">Transketolase C-terminal domain-containing protein</fullName>
    </submittedName>
</protein>
<dbReference type="EMBL" id="CP123872">
    <property type="protein sequence ID" value="WND03780.1"/>
    <property type="molecule type" value="Genomic_DNA"/>
</dbReference>
<dbReference type="SUPFAM" id="SSF52922">
    <property type="entry name" value="TK C-terminal domain-like"/>
    <property type="match status" value="1"/>
</dbReference>
<organism evidence="5 6">
    <name type="scientific">Temperatibacter marinus</name>
    <dbReference type="NCBI Taxonomy" id="1456591"/>
    <lineage>
        <taxon>Bacteria</taxon>
        <taxon>Pseudomonadati</taxon>
        <taxon>Pseudomonadota</taxon>
        <taxon>Alphaproteobacteria</taxon>
        <taxon>Kordiimonadales</taxon>
        <taxon>Temperatibacteraceae</taxon>
        <taxon>Temperatibacter</taxon>
    </lineage>
</organism>
<keyword evidence="3" id="KW-0786">Thiamine pyrophosphate</keyword>
<dbReference type="InterPro" id="IPR005475">
    <property type="entry name" value="Transketolase-like_Pyr-bd"/>
</dbReference>
<evidence type="ECO:0000313" key="6">
    <source>
        <dbReference type="Proteomes" id="UP001268683"/>
    </source>
</evidence>
<feature type="domain" description="Transketolase-like pyrimidine-binding" evidence="4">
    <location>
        <begin position="2"/>
        <end position="186"/>
    </location>
</feature>
<evidence type="ECO:0000256" key="2">
    <source>
        <dbReference type="ARBA" id="ARBA00023002"/>
    </source>
</evidence>
<dbReference type="PANTHER" id="PTHR43257">
    <property type="entry name" value="PYRUVATE DEHYDROGENASE E1 COMPONENT BETA SUBUNIT"/>
    <property type="match status" value="1"/>
</dbReference>
<dbReference type="SUPFAM" id="SSF52518">
    <property type="entry name" value="Thiamin diphosphate-binding fold (THDP-binding)"/>
    <property type="match status" value="1"/>
</dbReference>